<accession>A0A517PYD9</accession>
<reference evidence="2 3" key="1">
    <citation type="submission" date="2019-02" db="EMBL/GenBank/DDBJ databases">
        <title>Deep-cultivation of Planctomycetes and their phenomic and genomic characterization uncovers novel biology.</title>
        <authorList>
            <person name="Wiegand S."/>
            <person name="Jogler M."/>
            <person name="Boedeker C."/>
            <person name="Pinto D."/>
            <person name="Vollmers J."/>
            <person name="Rivas-Marin E."/>
            <person name="Kohn T."/>
            <person name="Peeters S.H."/>
            <person name="Heuer A."/>
            <person name="Rast P."/>
            <person name="Oberbeckmann S."/>
            <person name="Bunk B."/>
            <person name="Jeske O."/>
            <person name="Meyerdierks A."/>
            <person name="Storesund J.E."/>
            <person name="Kallscheuer N."/>
            <person name="Luecker S."/>
            <person name="Lage O.M."/>
            <person name="Pohl T."/>
            <person name="Merkel B.J."/>
            <person name="Hornburger P."/>
            <person name="Mueller R.-W."/>
            <person name="Bruemmer F."/>
            <person name="Labrenz M."/>
            <person name="Spormann A.M."/>
            <person name="Op den Camp H."/>
            <person name="Overmann J."/>
            <person name="Amann R."/>
            <person name="Jetten M.S.M."/>
            <person name="Mascher T."/>
            <person name="Medema M.H."/>
            <person name="Devos D.P."/>
            <person name="Kaster A.-K."/>
            <person name="Ovreas L."/>
            <person name="Rohde M."/>
            <person name="Galperin M.Y."/>
            <person name="Jogler C."/>
        </authorList>
    </citation>
    <scope>NUCLEOTIDE SEQUENCE [LARGE SCALE GENOMIC DNA]</scope>
    <source>
        <strain evidence="2 3">HG66A1</strain>
    </source>
</reference>
<dbReference type="GO" id="GO:0016491">
    <property type="term" value="F:oxidoreductase activity"/>
    <property type="evidence" value="ECO:0007669"/>
    <property type="project" value="TreeGrafter"/>
</dbReference>
<dbReference type="PANTHER" id="PTHR12697">
    <property type="entry name" value="PBS LYASE HEAT-LIKE PROTEIN"/>
    <property type="match status" value="1"/>
</dbReference>
<protein>
    <submittedName>
        <fullName evidence="2">HEAT repeat protein</fullName>
    </submittedName>
</protein>
<dbReference type="SMART" id="SM00567">
    <property type="entry name" value="EZ_HEAT"/>
    <property type="match status" value="2"/>
</dbReference>
<dbReference type="RefSeq" id="WP_145193040.1">
    <property type="nucleotide sequence ID" value="NZ_CP036266.1"/>
</dbReference>
<evidence type="ECO:0000256" key="1">
    <source>
        <dbReference type="ARBA" id="ARBA00045876"/>
    </source>
</evidence>
<dbReference type="Pfam" id="PF13646">
    <property type="entry name" value="HEAT_2"/>
    <property type="match status" value="2"/>
</dbReference>
<dbReference type="PANTHER" id="PTHR12697:SF5">
    <property type="entry name" value="DEOXYHYPUSINE HYDROXYLASE"/>
    <property type="match status" value="1"/>
</dbReference>
<keyword evidence="3" id="KW-1185">Reference proteome</keyword>
<dbReference type="InterPro" id="IPR011989">
    <property type="entry name" value="ARM-like"/>
</dbReference>
<dbReference type="InterPro" id="IPR016024">
    <property type="entry name" value="ARM-type_fold"/>
</dbReference>
<dbReference type="OrthoDB" id="287527at2"/>
<dbReference type="InterPro" id="IPR004155">
    <property type="entry name" value="PBS_lyase_HEAT"/>
</dbReference>
<dbReference type="Gene3D" id="1.25.10.10">
    <property type="entry name" value="Leucine-rich Repeat Variant"/>
    <property type="match status" value="2"/>
</dbReference>
<dbReference type="InterPro" id="IPR021133">
    <property type="entry name" value="HEAT_type_2"/>
</dbReference>
<proteinExistence type="predicted"/>
<dbReference type="EMBL" id="CP036266">
    <property type="protein sequence ID" value="QDT24391.1"/>
    <property type="molecule type" value="Genomic_DNA"/>
</dbReference>
<name>A0A517PYD9_9PLAN</name>
<comment type="function">
    <text evidence="1">Catalyzes the hydroxylation of the N(6)-(4-aminobutyl)-L-lysine intermediate produced by deoxyhypusine synthase/DHPS on a critical lysine of the eukaryotic translation initiation factor 5A/eIF-5A. This is the second step of the post-translational modification of that lysine into an unusual amino acid residue named hypusine. Hypusination is unique to mature eIF-5A factor and is essential for its function.</text>
</comment>
<evidence type="ECO:0000313" key="3">
    <source>
        <dbReference type="Proteomes" id="UP000320421"/>
    </source>
</evidence>
<gene>
    <name evidence="2" type="ORF">HG66A1_62230</name>
</gene>
<sequence length="206" mass="22708">MNKNHNIIELLRTFAHRTDPDRVFDAEQALQPFGDEIVPALTKSLNDPDPDLRILALKILEHIDQNTEPALPAMIEALEDDHRTVKIAALTPVASFGAKAIDAVPILEKWIGSDDEFSHVSAAGHILMIDPTRSKELLSVLLKALESDDIGIRCQTAWLLGQLGELERDVVPALERMLDDENSSVRSVAADAILDITDNDITHVTI</sequence>
<organism evidence="2 3">
    <name type="scientific">Gimesia chilikensis</name>
    <dbReference type="NCBI Taxonomy" id="2605989"/>
    <lineage>
        <taxon>Bacteria</taxon>
        <taxon>Pseudomonadati</taxon>
        <taxon>Planctomycetota</taxon>
        <taxon>Planctomycetia</taxon>
        <taxon>Planctomycetales</taxon>
        <taxon>Planctomycetaceae</taxon>
        <taxon>Gimesia</taxon>
    </lineage>
</organism>
<evidence type="ECO:0000313" key="2">
    <source>
        <dbReference type="EMBL" id="QDT24391.1"/>
    </source>
</evidence>
<dbReference type="AlphaFoldDB" id="A0A517PYD9"/>
<dbReference type="Proteomes" id="UP000320421">
    <property type="component" value="Chromosome"/>
</dbReference>
<dbReference type="PROSITE" id="PS50077">
    <property type="entry name" value="HEAT_REPEAT"/>
    <property type="match status" value="1"/>
</dbReference>
<dbReference type="SUPFAM" id="SSF48371">
    <property type="entry name" value="ARM repeat"/>
    <property type="match status" value="1"/>
</dbReference>